<organism evidence="3 4">
    <name type="scientific">Candidatus Gallionella acididurans</name>
    <dbReference type="NCBI Taxonomy" id="1796491"/>
    <lineage>
        <taxon>Bacteria</taxon>
        <taxon>Pseudomonadati</taxon>
        <taxon>Pseudomonadota</taxon>
        <taxon>Betaproteobacteria</taxon>
        <taxon>Nitrosomonadales</taxon>
        <taxon>Gallionellaceae</taxon>
        <taxon>Gallionella</taxon>
    </lineage>
</organism>
<dbReference type="Proteomes" id="UP000070578">
    <property type="component" value="Unassembled WGS sequence"/>
</dbReference>
<dbReference type="Pfam" id="PF11999">
    <property type="entry name" value="Ice_binding"/>
    <property type="match status" value="1"/>
</dbReference>
<evidence type="ECO:0008006" key="5">
    <source>
        <dbReference type="Google" id="ProtNLM"/>
    </source>
</evidence>
<dbReference type="AlphaFoldDB" id="A0A139BQH0"/>
<name>A0A139BQH0_9PROT</name>
<keyword evidence="2" id="KW-0732">Signal</keyword>
<protein>
    <recommendedName>
        <fullName evidence="5">DUF3494 domain-containing protein</fullName>
    </recommendedName>
</protein>
<evidence type="ECO:0000313" key="4">
    <source>
        <dbReference type="Proteomes" id="UP000070578"/>
    </source>
</evidence>
<comment type="similarity">
    <text evidence="1">Belongs to the ice-binding protein family.</text>
</comment>
<proteinExistence type="inferred from homology"/>
<evidence type="ECO:0000313" key="3">
    <source>
        <dbReference type="EMBL" id="KXS31202.1"/>
    </source>
</evidence>
<reference evidence="3 4" key="2">
    <citation type="submission" date="2016-03" db="EMBL/GenBank/DDBJ databases">
        <title>New uncultured bacterium of the family Gallionellaceae from acid mine drainage: description and reconstruction of genome based on metagenomic analysis of microbial community.</title>
        <authorList>
            <person name="Kadnikov V."/>
            <person name="Ivasenko D."/>
            <person name="Beletsky A."/>
            <person name="Mardanov A."/>
            <person name="Danilova E."/>
            <person name="Pimenov N."/>
            <person name="Karnachuk O."/>
            <person name="Ravin N."/>
        </authorList>
    </citation>
    <scope>NUCLEOTIDE SEQUENCE [LARGE SCALE GENOMIC DNA]</scope>
    <source>
        <strain evidence="3">ShG14-8</strain>
    </source>
</reference>
<evidence type="ECO:0000256" key="2">
    <source>
        <dbReference type="ARBA" id="ARBA00022729"/>
    </source>
</evidence>
<sequence>MWFMALLLTAFMAGCGGGGGGGVVNNPPPSAPGTGTGAGTGGHGPAPVNLKSIIGAGTPTSPTYAILAKTGISTTGTTAVTGDLGISPAAATYIQGFSLTLNSTGCYSTTTLVTGNVFAADYNTGSCTTPTLLTAAVGDMQTAYTDAAGRPADFTEVGAGNIGGMTLPAGTYKWGSSVLIPTDVTLSGGANDVWIFQIAGGITQASGAKVILAGGALPKNIFWQSADVVSIGTTAHMEGVILAQTAITLNTGATANSRLLAQSAVTLQANTVTQPAP</sequence>
<dbReference type="EMBL" id="LSLI01000091">
    <property type="protein sequence ID" value="KXS31202.1"/>
    <property type="molecule type" value="Genomic_DNA"/>
</dbReference>
<reference evidence="3 4" key="1">
    <citation type="submission" date="2016-02" db="EMBL/GenBank/DDBJ databases">
        <authorList>
            <person name="Wen L."/>
            <person name="He K."/>
            <person name="Yang H."/>
        </authorList>
    </citation>
    <scope>NUCLEOTIDE SEQUENCE [LARGE SCALE GENOMIC DNA]</scope>
    <source>
        <strain evidence="3">ShG14-8</strain>
    </source>
</reference>
<dbReference type="InterPro" id="IPR021884">
    <property type="entry name" value="Ice-bd_prot"/>
</dbReference>
<accession>A0A139BQH0</accession>
<comment type="caution">
    <text evidence="3">The sequence shown here is derived from an EMBL/GenBank/DDBJ whole genome shotgun (WGS) entry which is preliminary data.</text>
</comment>
<dbReference type="PATRIC" id="fig|1796491.3.peg.2905"/>
<evidence type="ECO:0000256" key="1">
    <source>
        <dbReference type="ARBA" id="ARBA00005445"/>
    </source>
</evidence>
<gene>
    <name evidence="3" type="ORF">AWT59_2663</name>
</gene>